<dbReference type="GO" id="GO:0005524">
    <property type="term" value="F:ATP binding"/>
    <property type="evidence" value="ECO:0007669"/>
    <property type="project" value="UniProtKB-KW"/>
</dbReference>
<evidence type="ECO:0000256" key="6">
    <source>
        <dbReference type="ARBA" id="ARBA00022777"/>
    </source>
</evidence>
<dbReference type="GO" id="GO:0046983">
    <property type="term" value="F:protein dimerization activity"/>
    <property type="evidence" value="ECO:0007669"/>
    <property type="project" value="InterPro"/>
</dbReference>
<evidence type="ECO:0000313" key="12">
    <source>
        <dbReference type="Proteomes" id="UP000245283"/>
    </source>
</evidence>
<evidence type="ECO:0000256" key="9">
    <source>
        <dbReference type="SAM" id="Phobius"/>
    </source>
</evidence>
<keyword evidence="3" id="KW-0597">Phosphoprotein</keyword>
<keyword evidence="9" id="KW-1133">Transmembrane helix</keyword>
<keyword evidence="8" id="KW-0902">Two-component regulatory system</keyword>
<keyword evidence="7" id="KW-0067">ATP-binding</keyword>
<evidence type="ECO:0000256" key="5">
    <source>
        <dbReference type="ARBA" id="ARBA00022741"/>
    </source>
</evidence>
<dbReference type="Proteomes" id="UP000245283">
    <property type="component" value="Unassembled WGS sequence"/>
</dbReference>
<feature type="domain" description="Signal transduction histidine kinase subgroup 3 dimerisation and phosphoacceptor" evidence="10">
    <location>
        <begin position="221"/>
        <end position="290"/>
    </location>
</feature>
<keyword evidence="9" id="KW-0472">Membrane</keyword>
<accession>A0A2V1K7M9</accession>
<name>A0A2V1K7M9_9ACTO</name>
<dbReference type="Gene3D" id="3.30.565.10">
    <property type="entry name" value="Histidine kinase-like ATPase, C-terminal domain"/>
    <property type="match status" value="1"/>
</dbReference>
<dbReference type="Gene3D" id="1.20.5.1930">
    <property type="match status" value="1"/>
</dbReference>
<keyword evidence="9" id="KW-0812">Transmembrane</keyword>
<dbReference type="InterPro" id="IPR011712">
    <property type="entry name" value="Sig_transdc_His_kin_sub3_dim/P"/>
</dbReference>
<protein>
    <recommendedName>
        <fullName evidence="2">histidine kinase</fullName>
        <ecNumber evidence="2">2.7.13.3</ecNumber>
    </recommendedName>
</protein>
<keyword evidence="4" id="KW-0808">Transferase</keyword>
<evidence type="ECO:0000259" key="10">
    <source>
        <dbReference type="Pfam" id="PF07730"/>
    </source>
</evidence>
<evidence type="ECO:0000256" key="8">
    <source>
        <dbReference type="ARBA" id="ARBA00023012"/>
    </source>
</evidence>
<dbReference type="GO" id="GO:0000155">
    <property type="term" value="F:phosphorelay sensor kinase activity"/>
    <property type="evidence" value="ECO:0007669"/>
    <property type="project" value="InterPro"/>
</dbReference>
<keyword evidence="12" id="KW-1185">Reference proteome</keyword>
<dbReference type="InterPro" id="IPR050482">
    <property type="entry name" value="Sensor_HK_TwoCompSys"/>
</dbReference>
<feature type="transmembrane region" description="Helical" evidence="9">
    <location>
        <begin position="35"/>
        <end position="60"/>
    </location>
</feature>
<keyword evidence="6 11" id="KW-0418">Kinase</keyword>
<dbReference type="EMBL" id="QETB01000001">
    <property type="protein sequence ID" value="PWF27113.1"/>
    <property type="molecule type" value="Genomic_DNA"/>
</dbReference>
<dbReference type="EC" id="2.7.13.3" evidence="2"/>
<sequence>MGSLGRARIVGFVKNDDGNRAPHPAAIILSELAHAVFWLFELIGIVILVLIAHLTVPLLAEAERWGVRMVGGRAPSGRVDQRLGKWLYSRVTAAEFWRKDLPLVLSTLLLSTVTFAVAFFGLIVGVTLIVSPFISPPTEPVLLIGEWEVAGTFKDLWWLMLLGLTMLILVLWIMWLLGKIRLRIVGSLSRTLEDERAAELEGQVSGLRRGRVTLVDAFEAERSRIERDLHDGTQQELVALTLKLAQARMVARDPEARDRVLTLIDDAQAQAESSLSHLREVVHGIHPAVLTDLGLRAALEDLCSRSGLDVAIKVRGDQEPSLPVATAVYFAVSEALTNVAKHSGTDSATLEMELGATGVFVVVQDQGTGGATLEGQGLAGIVERLAVVGGTVRIESPESGGTAVRICAPAEPE</sequence>
<comment type="catalytic activity">
    <reaction evidence="1">
        <text>ATP + protein L-histidine = ADP + protein N-phospho-L-histidine.</text>
        <dbReference type="EC" id="2.7.13.3"/>
    </reaction>
</comment>
<dbReference type="GO" id="GO:0016020">
    <property type="term" value="C:membrane"/>
    <property type="evidence" value="ECO:0007669"/>
    <property type="project" value="InterPro"/>
</dbReference>
<evidence type="ECO:0000256" key="1">
    <source>
        <dbReference type="ARBA" id="ARBA00000085"/>
    </source>
</evidence>
<evidence type="ECO:0000256" key="4">
    <source>
        <dbReference type="ARBA" id="ARBA00022679"/>
    </source>
</evidence>
<evidence type="ECO:0000256" key="7">
    <source>
        <dbReference type="ARBA" id="ARBA00022840"/>
    </source>
</evidence>
<evidence type="ECO:0000256" key="2">
    <source>
        <dbReference type="ARBA" id="ARBA00012438"/>
    </source>
</evidence>
<feature type="transmembrane region" description="Helical" evidence="9">
    <location>
        <begin position="108"/>
        <end position="134"/>
    </location>
</feature>
<dbReference type="PANTHER" id="PTHR24421:SF10">
    <property type="entry name" value="NITRATE_NITRITE SENSOR PROTEIN NARQ"/>
    <property type="match status" value="1"/>
</dbReference>
<dbReference type="SUPFAM" id="SSF55874">
    <property type="entry name" value="ATPase domain of HSP90 chaperone/DNA topoisomerase II/histidine kinase"/>
    <property type="match status" value="1"/>
</dbReference>
<keyword evidence="5" id="KW-0547">Nucleotide-binding</keyword>
<evidence type="ECO:0000313" key="11">
    <source>
        <dbReference type="EMBL" id="PWF27113.1"/>
    </source>
</evidence>
<proteinExistence type="predicted"/>
<dbReference type="Pfam" id="PF07730">
    <property type="entry name" value="HisKA_3"/>
    <property type="match status" value="1"/>
</dbReference>
<dbReference type="CDD" id="cd16917">
    <property type="entry name" value="HATPase_UhpB-NarQ-NarX-like"/>
    <property type="match status" value="1"/>
</dbReference>
<organism evidence="11 12">
    <name type="scientific">Ancrocorticia populi</name>
    <dbReference type="NCBI Taxonomy" id="2175228"/>
    <lineage>
        <taxon>Bacteria</taxon>
        <taxon>Bacillati</taxon>
        <taxon>Actinomycetota</taxon>
        <taxon>Actinomycetes</taxon>
        <taxon>Actinomycetales</taxon>
        <taxon>Actinomycetaceae</taxon>
        <taxon>Ancrocorticia</taxon>
    </lineage>
</organism>
<dbReference type="AlphaFoldDB" id="A0A2V1K7M9"/>
<reference evidence="12" key="1">
    <citation type="submission" date="2018-05" db="EMBL/GenBank/DDBJ databases">
        <authorList>
            <person name="Li Y."/>
        </authorList>
    </citation>
    <scope>NUCLEOTIDE SEQUENCE [LARGE SCALE GENOMIC DNA]</scope>
    <source>
        <strain evidence="12">sk1b4</strain>
    </source>
</reference>
<dbReference type="PANTHER" id="PTHR24421">
    <property type="entry name" value="NITRATE/NITRITE SENSOR PROTEIN NARX-RELATED"/>
    <property type="match status" value="1"/>
</dbReference>
<gene>
    <name evidence="11" type="ORF">DD236_01525</name>
</gene>
<evidence type="ECO:0000256" key="3">
    <source>
        <dbReference type="ARBA" id="ARBA00022553"/>
    </source>
</evidence>
<feature type="transmembrane region" description="Helical" evidence="9">
    <location>
        <begin position="156"/>
        <end position="177"/>
    </location>
</feature>
<comment type="caution">
    <text evidence="11">The sequence shown here is derived from an EMBL/GenBank/DDBJ whole genome shotgun (WGS) entry which is preliminary data.</text>
</comment>
<dbReference type="InterPro" id="IPR036890">
    <property type="entry name" value="HATPase_C_sf"/>
</dbReference>